<keyword evidence="2" id="KW-0378">Hydrolase</keyword>
<sequence>MDTPEEPLEIAKGVYWVGVIDWNLRDFHGYETPRGGTYNAYLIVDEKITLIDTVKASFADEMIERISRIVDPSKIDYIVANHVEMDHSSALPRILEVAQNAKIFATERGKTGLNEYYAESGCSGWNFETVKTGDELNIGKRTLMFIEAVMLHWPDSMQTYLKEDNILFSNDAFGQHIATSKRFDDQVEDVMEDAAIYFANILTPFASRILKHLETIGKLGLQIDMIAPSHGVIWRNDPQRIIDAYAKWASGKGNQKVIVIYDSMWGSTEMMAKAIAEGVRASGTDVVLFHLRKNDWSMLIKELMECRVFALGSPTMHNGMFFTMGGFLTYLKGLRPKDKKVSFFGSYGWGGGAIRQMEEALKNTKMEFVEDPLKVKFRPEKDDLEGCRQLGIKLGEIARS</sequence>
<dbReference type="KEGG" id="mhaz:BHR79_06045"/>
<reference evidence="2 5" key="1">
    <citation type="submission" date="2016-10" db="EMBL/GenBank/DDBJ databases">
        <title>Methanohalophilus halophilus.</title>
        <authorList>
            <person name="L'haridon S."/>
        </authorList>
    </citation>
    <scope>NUCLEOTIDE SEQUENCE [LARGE SCALE GENOMIC DNA]</scope>
    <source>
        <strain evidence="2 5">Z-7982</strain>
    </source>
</reference>
<dbReference type="PROSITE" id="PS50902">
    <property type="entry name" value="FLAVODOXIN_LIKE"/>
    <property type="match status" value="1"/>
</dbReference>
<dbReference type="PIRSF" id="PIRSF005243">
    <property type="entry name" value="ROO"/>
    <property type="match status" value="1"/>
</dbReference>
<dbReference type="SMART" id="SM00849">
    <property type="entry name" value="Lactamase_B"/>
    <property type="match status" value="1"/>
</dbReference>
<dbReference type="InterPro" id="IPR001226">
    <property type="entry name" value="Flavodoxin_CS"/>
</dbReference>
<evidence type="ECO:0000313" key="2">
    <source>
        <dbReference type="EMBL" id="APH39088.1"/>
    </source>
</evidence>
<dbReference type="Proteomes" id="UP000186879">
    <property type="component" value="Chromosome"/>
</dbReference>
<dbReference type="Gene3D" id="3.40.50.360">
    <property type="match status" value="1"/>
</dbReference>
<dbReference type="InterPro" id="IPR001279">
    <property type="entry name" value="Metallo-B-lactamas"/>
</dbReference>
<dbReference type="EMBL" id="CP017921">
    <property type="protein sequence ID" value="APH39088.1"/>
    <property type="molecule type" value="Genomic_DNA"/>
</dbReference>
<dbReference type="GO" id="GO:0016491">
    <property type="term" value="F:oxidoreductase activity"/>
    <property type="evidence" value="ECO:0007669"/>
    <property type="project" value="InterPro"/>
</dbReference>
<dbReference type="SUPFAM" id="SSF56281">
    <property type="entry name" value="Metallo-hydrolase/oxidoreductase"/>
    <property type="match status" value="1"/>
</dbReference>
<evidence type="ECO:0000313" key="6">
    <source>
        <dbReference type="Proteomes" id="UP000198669"/>
    </source>
</evidence>
<dbReference type="InterPro" id="IPR045761">
    <property type="entry name" value="ODP_dom"/>
</dbReference>
<dbReference type="OrthoDB" id="6433at2157"/>
<evidence type="ECO:0000313" key="4">
    <source>
        <dbReference type="EMBL" id="SDW93124.1"/>
    </source>
</evidence>
<evidence type="ECO:0000313" key="3">
    <source>
        <dbReference type="EMBL" id="RNI09856.1"/>
    </source>
</evidence>
<dbReference type="GO" id="GO:0009055">
    <property type="term" value="F:electron transfer activity"/>
    <property type="evidence" value="ECO:0007669"/>
    <property type="project" value="InterPro"/>
</dbReference>
<dbReference type="PANTHER" id="PTHR43717">
    <property type="entry name" value="ANAEROBIC NITRIC OXIDE REDUCTASE FLAVORUBREDOXIN"/>
    <property type="match status" value="1"/>
</dbReference>
<name>A0A1L3Q2I5_9EURY</name>
<dbReference type="PANTHER" id="PTHR43717:SF1">
    <property type="entry name" value="ANAEROBIC NITRIC OXIDE REDUCTASE FLAVORUBREDOXIN"/>
    <property type="match status" value="1"/>
</dbReference>
<dbReference type="STRING" id="2177.BHR79_06045"/>
<dbReference type="EMBL" id="FNMU01000006">
    <property type="protein sequence ID" value="SDW93124.1"/>
    <property type="molecule type" value="Genomic_DNA"/>
</dbReference>
<reference evidence="4 6" key="2">
    <citation type="submission" date="2016-10" db="EMBL/GenBank/DDBJ databases">
        <authorList>
            <person name="de Groot N.N."/>
        </authorList>
    </citation>
    <scope>NUCLEOTIDE SEQUENCE [LARGE SCALE GENOMIC DNA]</scope>
    <source>
        <strain evidence="4 6">Z-7982</strain>
    </source>
</reference>
<dbReference type="GO" id="GO:0016787">
    <property type="term" value="F:hydrolase activity"/>
    <property type="evidence" value="ECO:0007669"/>
    <property type="project" value="UniProtKB-KW"/>
</dbReference>
<dbReference type="Proteomes" id="UP000267921">
    <property type="component" value="Unassembled WGS sequence"/>
</dbReference>
<feature type="domain" description="Flavodoxin-like" evidence="1">
    <location>
        <begin position="257"/>
        <end position="395"/>
    </location>
</feature>
<dbReference type="Gene3D" id="3.60.15.10">
    <property type="entry name" value="Ribonuclease Z/Hydroxyacylglutathione hydrolase-like"/>
    <property type="match status" value="1"/>
</dbReference>
<dbReference type="CDD" id="cd07709">
    <property type="entry name" value="flavodiiron_proteins_MBL-fold"/>
    <property type="match status" value="1"/>
</dbReference>
<dbReference type="InterPro" id="IPR008254">
    <property type="entry name" value="Flavodoxin/NO_synth"/>
</dbReference>
<dbReference type="RefSeq" id="WP_072561524.1">
    <property type="nucleotide sequence ID" value="NZ_CP017921.1"/>
</dbReference>
<dbReference type="AlphaFoldDB" id="A0A1L3Q2I5"/>
<dbReference type="Proteomes" id="UP000198669">
    <property type="component" value="Unassembled WGS sequence"/>
</dbReference>
<keyword evidence="5" id="KW-1185">Reference proteome</keyword>
<dbReference type="Pfam" id="PF19583">
    <property type="entry name" value="ODP"/>
    <property type="match status" value="1"/>
</dbReference>
<dbReference type="InterPro" id="IPR029039">
    <property type="entry name" value="Flavoprotein-like_sf"/>
</dbReference>
<evidence type="ECO:0000313" key="7">
    <source>
        <dbReference type="Proteomes" id="UP000267921"/>
    </source>
</evidence>
<dbReference type="PROSITE" id="PS00201">
    <property type="entry name" value="FLAVODOXIN"/>
    <property type="match status" value="1"/>
</dbReference>
<gene>
    <name evidence="2" type="ORF">BHR79_06045</name>
    <name evidence="3" type="ORF">EFE40_04210</name>
    <name evidence="4" type="ORF">SAMN04515625_1920</name>
</gene>
<evidence type="ECO:0000313" key="5">
    <source>
        <dbReference type="Proteomes" id="UP000186879"/>
    </source>
</evidence>
<dbReference type="InterPro" id="IPR036866">
    <property type="entry name" value="RibonucZ/Hydroxyglut_hydro"/>
</dbReference>
<proteinExistence type="predicted"/>
<dbReference type="GeneID" id="30583309"/>
<dbReference type="GO" id="GO:0046872">
    <property type="term" value="F:metal ion binding"/>
    <property type="evidence" value="ECO:0007669"/>
    <property type="project" value="InterPro"/>
</dbReference>
<accession>A0A1L3Q2I5</accession>
<organism evidence="2 5">
    <name type="scientific">Methanohalophilus halophilus</name>
    <dbReference type="NCBI Taxonomy" id="2177"/>
    <lineage>
        <taxon>Archaea</taxon>
        <taxon>Methanobacteriati</taxon>
        <taxon>Methanobacteriota</taxon>
        <taxon>Stenosarchaea group</taxon>
        <taxon>Methanomicrobia</taxon>
        <taxon>Methanosarcinales</taxon>
        <taxon>Methanosarcinaceae</taxon>
        <taxon>Methanohalophilus</taxon>
    </lineage>
</organism>
<reference evidence="3 7" key="3">
    <citation type="submission" date="2018-10" db="EMBL/GenBank/DDBJ databases">
        <title>Cultivation of a novel Methanohalophilus strain from Kebrit Deep of the Red Sea and a genomic comparison of members of the genus Methanohalophilus.</title>
        <authorList>
            <person name="Guan Y."/>
            <person name="Ngugi D.K."/>
            <person name="Stingl U."/>
        </authorList>
    </citation>
    <scope>NUCLEOTIDE SEQUENCE [LARGE SCALE GENOMIC DNA]</scope>
    <source>
        <strain evidence="3 7">DSM 3094</strain>
    </source>
</reference>
<dbReference type="EMBL" id="RJJG01000003">
    <property type="protein sequence ID" value="RNI09856.1"/>
    <property type="molecule type" value="Genomic_DNA"/>
</dbReference>
<dbReference type="Pfam" id="PF00258">
    <property type="entry name" value="Flavodoxin_1"/>
    <property type="match status" value="1"/>
</dbReference>
<evidence type="ECO:0000259" key="1">
    <source>
        <dbReference type="PROSITE" id="PS50902"/>
    </source>
</evidence>
<protein>
    <submittedName>
        <fullName evidence="4">Flavorubredoxin</fullName>
    </submittedName>
    <submittedName>
        <fullName evidence="3">FprA family A-type flavoprotein</fullName>
    </submittedName>
    <submittedName>
        <fullName evidence="2">MBL fold metallo-hydrolase</fullName>
    </submittedName>
</protein>
<dbReference type="SUPFAM" id="SSF52218">
    <property type="entry name" value="Flavoproteins"/>
    <property type="match status" value="1"/>
</dbReference>
<dbReference type="InterPro" id="IPR016440">
    <property type="entry name" value="Rubredoxin-O_OxRdtase"/>
</dbReference>
<dbReference type="GO" id="GO:0010181">
    <property type="term" value="F:FMN binding"/>
    <property type="evidence" value="ECO:0007669"/>
    <property type="project" value="InterPro"/>
</dbReference>